<evidence type="ECO:0000313" key="2">
    <source>
        <dbReference type="EMBL" id="QAZ67015.1"/>
    </source>
</evidence>
<evidence type="ECO:0000259" key="1">
    <source>
        <dbReference type="Pfam" id="PF15919"/>
    </source>
</evidence>
<protein>
    <submittedName>
        <fullName evidence="2">HicB family protein</fullName>
    </submittedName>
</protein>
<dbReference type="InterPro" id="IPR035069">
    <property type="entry name" value="TTHA1013/TTHA0281-like"/>
</dbReference>
<dbReference type="Pfam" id="PF15919">
    <property type="entry name" value="HicB_lk_antitox"/>
    <property type="match status" value="1"/>
</dbReference>
<dbReference type="EMBL" id="CP026538">
    <property type="protein sequence ID" value="QAZ67015.1"/>
    <property type="molecule type" value="Genomic_DNA"/>
</dbReference>
<sequence length="158" mass="17428">MLRFPVVLTPDENGTVIAEVPDIPGTITFGQDEAEALDMALDAALTMLSAMMDDGEDIPSPSEPTAGQSCIELPPMAVVKLAVYQGMKDQGVSQLKMAVRLHTDAKSVRRLLDLYHRSKWDHLEMALEALGYRVQVRVEPSPIYPGFFGDRGKERVWG</sequence>
<keyword evidence="3" id="KW-1185">Reference proteome</keyword>
<gene>
    <name evidence="2" type="ORF">C3Y92_07135</name>
</gene>
<dbReference type="InterPro" id="IPR031807">
    <property type="entry name" value="HicB-like"/>
</dbReference>
<dbReference type="AlphaFoldDB" id="A0A4P6HJI9"/>
<dbReference type="KEGG" id="dcb:C3Y92_07135"/>
<feature type="domain" description="HicB-like antitoxin of toxin-antitoxin system" evidence="1">
    <location>
        <begin position="4"/>
        <end position="63"/>
    </location>
</feature>
<dbReference type="SUPFAM" id="SSF143100">
    <property type="entry name" value="TTHA1013/TTHA0281-like"/>
    <property type="match status" value="1"/>
</dbReference>
<dbReference type="RefSeq" id="WP_129351165.1">
    <property type="nucleotide sequence ID" value="NZ_CP026538.1"/>
</dbReference>
<name>A0A4P6HJI9_9BACT</name>
<dbReference type="OrthoDB" id="9807959at2"/>
<evidence type="ECO:0000313" key="3">
    <source>
        <dbReference type="Proteomes" id="UP000293296"/>
    </source>
</evidence>
<organism evidence="2 3">
    <name type="scientific">Solidesulfovibrio carbinolicus</name>
    <dbReference type="NCBI Taxonomy" id="296842"/>
    <lineage>
        <taxon>Bacteria</taxon>
        <taxon>Pseudomonadati</taxon>
        <taxon>Thermodesulfobacteriota</taxon>
        <taxon>Desulfovibrionia</taxon>
        <taxon>Desulfovibrionales</taxon>
        <taxon>Desulfovibrionaceae</taxon>
        <taxon>Solidesulfovibrio</taxon>
    </lineage>
</organism>
<reference evidence="2 3" key="1">
    <citation type="submission" date="2018-02" db="EMBL/GenBank/DDBJ databases">
        <title>Genome sequence of Desulfovibrio carbinolicus DSM 3852.</title>
        <authorList>
            <person name="Wilbanks E."/>
            <person name="Skennerton C.T."/>
            <person name="Orphan V.J."/>
        </authorList>
    </citation>
    <scope>NUCLEOTIDE SEQUENCE [LARGE SCALE GENOMIC DNA]</scope>
    <source>
        <strain evidence="2 3">DSM 3852</strain>
    </source>
</reference>
<dbReference type="Proteomes" id="UP000293296">
    <property type="component" value="Chromosome"/>
</dbReference>
<dbReference type="Gene3D" id="3.30.160.250">
    <property type="match status" value="1"/>
</dbReference>
<accession>A0A4P6HJI9</accession>
<proteinExistence type="predicted"/>